<dbReference type="Proteomes" id="UP000478493">
    <property type="component" value="Unassembled WGS sequence"/>
</dbReference>
<proteinExistence type="predicted"/>
<dbReference type="AlphaFoldDB" id="A0A139KUS9"/>
<dbReference type="EMBL" id="VWFP01000008">
    <property type="protein sequence ID" value="KAA4627688.1"/>
    <property type="molecule type" value="Genomic_DNA"/>
</dbReference>
<evidence type="ECO:0000313" key="1">
    <source>
        <dbReference type="EMBL" id="KAA3805930.1"/>
    </source>
</evidence>
<dbReference type="GeneID" id="29455712"/>
<evidence type="ECO:0000313" key="11">
    <source>
        <dbReference type="Proteomes" id="UP001219389"/>
    </source>
</evidence>
<dbReference type="Proteomes" id="UP000460135">
    <property type="component" value="Unassembled WGS sequence"/>
</dbReference>
<dbReference type="Proteomes" id="UP000286031">
    <property type="component" value="Unassembled WGS sequence"/>
</dbReference>
<dbReference type="Proteomes" id="UP001219389">
    <property type="component" value="Unassembled WGS sequence"/>
</dbReference>
<dbReference type="RefSeq" id="WP_004298260.1">
    <property type="nucleotide sequence ID" value="NZ_BAABYJ010000001.1"/>
</dbReference>
<comment type="caution">
    <text evidence="5">The sequence shown here is derived from an EMBL/GenBank/DDBJ whole genome shotgun (WGS) entry which is preliminary data.</text>
</comment>
<dbReference type="Proteomes" id="UP000424805">
    <property type="component" value="Unassembled WGS sequence"/>
</dbReference>
<organism evidence="5 11">
    <name type="scientific">Bacteroides ovatus</name>
    <dbReference type="NCBI Taxonomy" id="28116"/>
    <lineage>
        <taxon>Bacteria</taxon>
        <taxon>Pseudomonadati</taxon>
        <taxon>Bacteroidota</taxon>
        <taxon>Bacteroidia</taxon>
        <taxon>Bacteroidales</taxon>
        <taxon>Bacteroidaceae</taxon>
        <taxon>Bacteroides</taxon>
    </lineage>
</organism>
<evidence type="ECO:0000313" key="3">
    <source>
        <dbReference type="EMBL" id="KAA4627688.1"/>
    </source>
</evidence>
<protein>
    <recommendedName>
        <fullName evidence="12">Pyruvate ferredoxin oxidoreductase</fullName>
    </recommendedName>
</protein>
<dbReference type="EMBL" id="VWGP01000012">
    <property type="protein sequence ID" value="KAA4533704.1"/>
    <property type="molecule type" value="Genomic_DNA"/>
</dbReference>
<dbReference type="EMBL" id="JAQNWR010000015">
    <property type="protein sequence ID" value="MDC2409990.1"/>
    <property type="molecule type" value="Genomic_DNA"/>
</dbReference>
<evidence type="ECO:0000313" key="2">
    <source>
        <dbReference type="EMBL" id="KAA4533704.1"/>
    </source>
</evidence>
<dbReference type="EMBL" id="VWLX01000006">
    <property type="protein sequence ID" value="KAA3805930.1"/>
    <property type="molecule type" value="Genomic_DNA"/>
</dbReference>
<evidence type="ECO:0008006" key="12">
    <source>
        <dbReference type="Google" id="ProtNLM"/>
    </source>
</evidence>
<dbReference type="STRING" id="28116.Bovatus_03534"/>
<evidence type="ECO:0000313" key="5">
    <source>
        <dbReference type="EMBL" id="MDC2740740.1"/>
    </source>
</evidence>
<dbReference type="Proteomes" id="UP001214017">
    <property type="component" value="Unassembled WGS sequence"/>
</dbReference>
<reference evidence="8 9" key="2">
    <citation type="journal article" date="2019" name="Nat. Med.">
        <title>A library of human gut bacterial isolates paired with longitudinal multiomics data enables mechanistic microbiome research.</title>
        <authorList>
            <person name="Poyet M."/>
            <person name="Groussin M."/>
            <person name="Gibbons S.M."/>
            <person name="Avila-Pacheco J."/>
            <person name="Jiang X."/>
            <person name="Kearney S.M."/>
            <person name="Perrotta A.R."/>
            <person name="Berdy B."/>
            <person name="Zhao S."/>
            <person name="Lieberman T.D."/>
            <person name="Swanson P.K."/>
            <person name="Smith M."/>
            <person name="Roesemann S."/>
            <person name="Alexander J.E."/>
            <person name="Rich S.A."/>
            <person name="Livny J."/>
            <person name="Vlamakis H."/>
            <person name="Clish C."/>
            <person name="Bullock K."/>
            <person name="Deik A."/>
            <person name="Scott J."/>
            <person name="Pierce K.A."/>
            <person name="Xavier R.J."/>
            <person name="Alm E.J."/>
        </authorList>
    </citation>
    <scope>NUCLEOTIDE SEQUENCE [LARGE SCALE GENOMIC DNA]</scope>
    <source>
        <strain evidence="3 8">BIOML-A15</strain>
        <strain evidence="1 9">BIOML-A183</strain>
        <strain evidence="2 10">BIOML-A41</strain>
    </source>
</reference>
<reference evidence="5" key="3">
    <citation type="submission" date="2022-10" db="EMBL/GenBank/DDBJ databases">
        <title>Human gut microbiome strain richness.</title>
        <authorList>
            <person name="Chen-Liaw A."/>
        </authorList>
    </citation>
    <scope>NUCLEOTIDE SEQUENCE</scope>
    <source>
        <strain evidence="5">BSD2780120875st1_E1_BSD2780120875_150330</strain>
        <strain evidence="4">F7_m1001271B151109d0_201107</strain>
    </source>
</reference>
<evidence type="ECO:0000313" key="10">
    <source>
        <dbReference type="Proteomes" id="UP000478493"/>
    </source>
</evidence>
<name>A0A139KUS9_BACOV</name>
<accession>A0A139KUS9</accession>
<evidence type="ECO:0000313" key="9">
    <source>
        <dbReference type="Proteomes" id="UP000460135"/>
    </source>
</evidence>
<evidence type="ECO:0000313" key="7">
    <source>
        <dbReference type="Proteomes" id="UP000286031"/>
    </source>
</evidence>
<gene>
    <name evidence="6" type="ORF">DWV35_01295</name>
    <name evidence="2" type="ORF">F3B85_16585</name>
    <name evidence="3" type="ORF">F3B90_09440</name>
    <name evidence="1" type="ORF">F3F51_08915</name>
    <name evidence="4" type="ORF">PO240_19145</name>
    <name evidence="5" type="ORF">PO382_00710</name>
</gene>
<evidence type="ECO:0000313" key="6">
    <source>
        <dbReference type="EMBL" id="RGX13428.1"/>
    </source>
</evidence>
<dbReference type="KEGG" id="boa:Bovatus_03534"/>
<dbReference type="EMBL" id="QSBI01000001">
    <property type="protein sequence ID" value="RGX13428.1"/>
    <property type="molecule type" value="Genomic_DNA"/>
</dbReference>
<evidence type="ECO:0000313" key="4">
    <source>
        <dbReference type="EMBL" id="MDC2409990.1"/>
    </source>
</evidence>
<reference evidence="6 7" key="1">
    <citation type="submission" date="2018-08" db="EMBL/GenBank/DDBJ databases">
        <title>A genome reference for cultivated species of the human gut microbiota.</title>
        <authorList>
            <person name="Zou Y."/>
            <person name="Xue W."/>
            <person name="Luo G."/>
        </authorList>
    </citation>
    <scope>NUCLEOTIDE SEQUENCE [LARGE SCALE GENOMIC DNA]</scope>
    <source>
        <strain evidence="6 7">AF04-46</strain>
    </source>
</reference>
<dbReference type="EMBL" id="JAQNZF010000001">
    <property type="protein sequence ID" value="MDC2740740.1"/>
    <property type="molecule type" value="Genomic_DNA"/>
</dbReference>
<sequence>MDYKDIEQLLERYWQCETSVEEEATLRDFFAKEEVPAHLLRYKNLFVYQQVQQEVGLGEDFDTRILAEVEPTVVKAKRLTLTGRFIPLFKAAAVIAIILSLGNVAQHSFSGDDGSVLATDTIGKQVTAPSVAISNDVKAEQVLADSLARVNHKVQVINE</sequence>
<evidence type="ECO:0000313" key="8">
    <source>
        <dbReference type="Proteomes" id="UP000424805"/>
    </source>
</evidence>